<dbReference type="EMBL" id="FMYM01000007">
    <property type="protein sequence ID" value="SDC33199.1"/>
    <property type="molecule type" value="Genomic_DNA"/>
</dbReference>
<sequence length="224" mass="25107">MHNFSEASDHENAYDIAIHDALKTTASLSPVGRLGIWYEGEISWVGDAAWAIDRAFSVNDTSVVSHAYHKQWNVSLTVFDRTAPQKLGCVREVMFKNESTAVMKVKLMMHHLPQRDSSGMTFYAPEEQALVHHYDDICSLFALHMPKATYIQHVAGSMDKHWCGNEGRLSFSPFSSDSAESVVSATLSIAPEEQQVGAGWLLVAKQYDLLKDVHRRLRATGQER</sequence>
<protein>
    <submittedName>
        <fullName evidence="1">Uncharacterized protein</fullName>
    </submittedName>
</protein>
<dbReference type="Proteomes" id="UP000242662">
    <property type="component" value="Unassembled WGS sequence"/>
</dbReference>
<proteinExistence type="predicted"/>
<organism evidence="1 2">
    <name type="scientific">Shouchella lonarensis</name>
    <dbReference type="NCBI Taxonomy" id="1464122"/>
    <lineage>
        <taxon>Bacteria</taxon>
        <taxon>Bacillati</taxon>
        <taxon>Bacillota</taxon>
        <taxon>Bacilli</taxon>
        <taxon>Bacillales</taxon>
        <taxon>Bacillaceae</taxon>
        <taxon>Shouchella</taxon>
    </lineage>
</organism>
<accession>A0A1G6KQ31</accession>
<keyword evidence="2" id="KW-1185">Reference proteome</keyword>
<name>A0A1G6KQ31_9BACI</name>
<gene>
    <name evidence="1" type="ORF">SAMN05421737_107114</name>
</gene>
<evidence type="ECO:0000313" key="2">
    <source>
        <dbReference type="Proteomes" id="UP000242662"/>
    </source>
</evidence>
<dbReference type="STRING" id="1464122.SAMN05421737_107114"/>
<dbReference type="OrthoDB" id="3902805at2"/>
<dbReference type="AlphaFoldDB" id="A0A1G6KQ31"/>
<evidence type="ECO:0000313" key="1">
    <source>
        <dbReference type="EMBL" id="SDC33199.1"/>
    </source>
</evidence>
<reference evidence="2" key="1">
    <citation type="submission" date="2016-09" db="EMBL/GenBank/DDBJ databases">
        <authorList>
            <person name="Varghese N."/>
            <person name="Submissions S."/>
        </authorList>
    </citation>
    <scope>NUCLEOTIDE SEQUENCE [LARGE SCALE GENOMIC DNA]</scope>
    <source>
        <strain evidence="2">25nlg</strain>
    </source>
</reference>
<dbReference type="RefSeq" id="WP_090775926.1">
    <property type="nucleotide sequence ID" value="NZ_FMYM01000007.1"/>
</dbReference>